<dbReference type="EMBL" id="SJPO01000007">
    <property type="protein sequence ID" value="TWT75606.1"/>
    <property type="molecule type" value="Genomic_DNA"/>
</dbReference>
<dbReference type="Pfam" id="PF06996">
    <property type="entry name" value="T6SS_TssG"/>
    <property type="match status" value="1"/>
</dbReference>
<dbReference type="NCBIfam" id="TIGR03347">
    <property type="entry name" value="VI_chp_1"/>
    <property type="match status" value="1"/>
</dbReference>
<dbReference type="InterPro" id="IPR010732">
    <property type="entry name" value="T6SS_TssG-like"/>
</dbReference>
<protein>
    <recommendedName>
        <fullName evidence="3">Type VI secretion protein</fullName>
    </recommendedName>
</protein>
<dbReference type="PANTHER" id="PTHR35564:SF4">
    <property type="entry name" value="CYTOPLASMIC PROTEIN"/>
    <property type="match status" value="1"/>
</dbReference>
<name>A0A5C5YL57_9BACT</name>
<dbReference type="OrthoDB" id="1523296at2"/>
<dbReference type="AlphaFoldDB" id="A0A5C5YL57"/>
<comment type="caution">
    <text evidence="1">The sequence shown here is derived from an EMBL/GenBank/DDBJ whole genome shotgun (WGS) entry which is preliminary data.</text>
</comment>
<dbReference type="Proteomes" id="UP000318478">
    <property type="component" value="Unassembled WGS sequence"/>
</dbReference>
<accession>A0A5C5YL57</accession>
<dbReference type="PANTHER" id="PTHR35564">
    <property type="match status" value="1"/>
</dbReference>
<proteinExistence type="predicted"/>
<gene>
    <name evidence="1" type="ORF">Pla123a_31160</name>
</gene>
<evidence type="ECO:0008006" key="3">
    <source>
        <dbReference type="Google" id="ProtNLM"/>
    </source>
</evidence>
<evidence type="ECO:0000313" key="1">
    <source>
        <dbReference type="EMBL" id="TWT75606.1"/>
    </source>
</evidence>
<keyword evidence="2" id="KW-1185">Reference proteome</keyword>
<reference evidence="1 2" key="1">
    <citation type="submission" date="2019-02" db="EMBL/GenBank/DDBJ databases">
        <title>Deep-cultivation of Planctomycetes and their phenomic and genomic characterization uncovers novel biology.</title>
        <authorList>
            <person name="Wiegand S."/>
            <person name="Jogler M."/>
            <person name="Boedeker C."/>
            <person name="Pinto D."/>
            <person name="Vollmers J."/>
            <person name="Rivas-Marin E."/>
            <person name="Kohn T."/>
            <person name="Peeters S.H."/>
            <person name="Heuer A."/>
            <person name="Rast P."/>
            <person name="Oberbeckmann S."/>
            <person name="Bunk B."/>
            <person name="Jeske O."/>
            <person name="Meyerdierks A."/>
            <person name="Storesund J.E."/>
            <person name="Kallscheuer N."/>
            <person name="Luecker S."/>
            <person name="Lage O.M."/>
            <person name="Pohl T."/>
            <person name="Merkel B.J."/>
            <person name="Hornburger P."/>
            <person name="Mueller R.-W."/>
            <person name="Bruemmer F."/>
            <person name="Labrenz M."/>
            <person name="Spormann A.M."/>
            <person name="Op Den Camp H."/>
            <person name="Overmann J."/>
            <person name="Amann R."/>
            <person name="Jetten M.S.M."/>
            <person name="Mascher T."/>
            <person name="Medema M.H."/>
            <person name="Devos D.P."/>
            <person name="Kaster A.-K."/>
            <person name="Ovreas L."/>
            <person name="Rohde M."/>
            <person name="Galperin M.Y."/>
            <person name="Jogler C."/>
        </authorList>
    </citation>
    <scope>NUCLEOTIDE SEQUENCE [LARGE SCALE GENOMIC DNA]</scope>
    <source>
        <strain evidence="1 2">Pla123a</strain>
    </source>
</reference>
<evidence type="ECO:0000313" key="2">
    <source>
        <dbReference type="Proteomes" id="UP000318478"/>
    </source>
</evidence>
<organism evidence="1 2">
    <name type="scientific">Posidoniimonas polymericola</name>
    <dbReference type="NCBI Taxonomy" id="2528002"/>
    <lineage>
        <taxon>Bacteria</taxon>
        <taxon>Pseudomonadati</taxon>
        <taxon>Planctomycetota</taxon>
        <taxon>Planctomycetia</taxon>
        <taxon>Pirellulales</taxon>
        <taxon>Lacipirellulaceae</taxon>
        <taxon>Posidoniimonas</taxon>
    </lineage>
</organism>
<sequence>MSMAADKPNTGQPKCSVEQQLFADPCAFDFFQAVSLLEKRQSAERTPGTPAAKFATPASTAFPASAIEALEHGESPAEPPRMTVNFMGLTGPSGVLPRHYTELLVQIESRLRDATKRTLGAWYDLFSNRFVAQFFRGWAKCRIDRGVADGRAELVKPDAFTGSLYSLIGLGQARLRDRLSVADANGTVRDRVRDPALVRHAGLLSGRRRPAREVAAMLSDYFQAPITILQFQGQWLELAACDRSRIGVNGAANRLGVDCVLGQRVWDRQSRVRVRVGPLCGERFKEFLPAVNDADARPRFVSLCQMVRLAIGSELDFDVQLVLREQDAPRLEARTEQPAARLGWNSWLSAGPLGRDGDDPVFEPIES</sequence>
<dbReference type="RefSeq" id="WP_146588509.1">
    <property type="nucleotide sequence ID" value="NZ_SJPO01000007.1"/>
</dbReference>